<protein>
    <submittedName>
        <fullName evidence="2">AbrB/MazE/SpoVT family DNA-binding domain-containing protein</fullName>
    </submittedName>
</protein>
<evidence type="ECO:0000313" key="2">
    <source>
        <dbReference type="EMBL" id="MFD0913007.1"/>
    </source>
</evidence>
<dbReference type="Proteomes" id="UP001597128">
    <property type="component" value="Unassembled WGS sequence"/>
</dbReference>
<keyword evidence="2" id="KW-0238">DNA-binding</keyword>
<dbReference type="SUPFAM" id="SSF89447">
    <property type="entry name" value="AbrB/MazE/MraZ-like"/>
    <property type="match status" value="1"/>
</dbReference>
<dbReference type="Gene3D" id="2.10.260.10">
    <property type="match status" value="1"/>
</dbReference>
<dbReference type="InterPro" id="IPR013432">
    <property type="entry name" value="Doc_partner"/>
</dbReference>
<dbReference type="InterPro" id="IPR037914">
    <property type="entry name" value="SpoVT-AbrB_sf"/>
</dbReference>
<keyword evidence="3" id="KW-1185">Reference proteome</keyword>
<dbReference type="RefSeq" id="WP_379056241.1">
    <property type="nucleotide sequence ID" value="NZ_JBHTKB010000001.1"/>
</dbReference>
<dbReference type="NCBIfam" id="TIGR02609">
    <property type="entry name" value="doc_partner"/>
    <property type="match status" value="1"/>
</dbReference>
<proteinExistence type="predicted"/>
<accession>A0ABW3F3M0</accession>
<comment type="caution">
    <text evidence="2">The sequence shown here is derived from an EMBL/GenBank/DDBJ whole genome shotgun (WGS) entry which is preliminary data.</text>
</comment>
<gene>
    <name evidence="2" type="ORF">ACFQ1Z_05560</name>
</gene>
<organism evidence="2 3">
    <name type="scientific">Methylophilus luteus</name>
    <dbReference type="NCBI Taxonomy" id="640108"/>
    <lineage>
        <taxon>Bacteria</taxon>
        <taxon>Pseudomonadati</taxon>
        <taxon>Pseudomonadota</taxon>
        <taxon>Betaproteobacteria</taxon>
        <taxon>Nitrosomonadales</taxon>
        <taxon>Methylophilaceae</taxon>
        <taxon>Methylophilus</taxon>
    </lineage>
</organism>
<dbReference type="GO" id="GO:0003677">
    <property type="term" value="F:DNA binding"/>
    <property type="evidence" value="ECO:0007669"/>
    <property type="project" value="UniProtKB-KW"/>
</dbReference>
<reference evidence="3" key="1">
    <citation type="journal article" date="2019" name="Int. J. Syst. Evol. Microbiol.">
        <title>The Global Catalogue of Microorganisms (GCM) 10K type strain sequencing project: providing services to taxonomists for standard genome sequencing and annotation.</title>
        <authorList>
            <consortium name="The Broad Institute Genomics Platform"/>
            <consortium name="The Broad Institute Genome Sequencing Center for Infectious Disease"/>
            <person name="Wu L."/>
            <person name="Ma J."/>
        </authorList>
    </citation>
    <scope>NUCLEOTIDE SEQUENCE [LARGE SCALE GENOMIC DNA]</scope>
    <source>
        <strain evidence="3">CCUG 58412</strain>
    </source>
</reference>
<dbReference type="SMART" id="SM00966">
    <property type="entry name" value="SpoVT_AbrB"/>
    <property type="match status" value="1"/>
</dbReference>
<evidence type="ECO:0000313" key="3">
    <source>
        <dbReference type="Proteomes" id="UP001597128"/>
    </source>
</evidence>
<feature type="domain" description="SpoVT-AbrB" evidence="1">
    <location>
        <begin position="7"/>
        <end position="52"/>
    </location>
</feature>
<dbReference type="Pfam" id="PF04014">
    <property type="entry name" value="MazE_antitoxin"/>
    <property type="match status" value="1"/>
</dbReference>
<sequence length="74" mass="8213">MHSLKLTQIGNSVGVILPKEVLARLKLEKGDTVYLTDAPGAVTISPHDPAFETQMDVARKIMKSRREVLRELAK</sequence>
<name>A0ABW3F3M0_9PROT</name>
<dbReference type="EMBL" id="JBHTKB010000001">
    <property type="protein sequence ID" value="MFD0913007.1"/>
    <property type="molecule type" value="Genomic_DNA"/>
</dbReference>
<evidence type="ECO:0000259" key="1">
    <source>
        <dbReference type="SMART" id="SM00966"/>
    </source>
</evidence>
<dbReference type="InterPro" id="IPR007159">
    <property type="entry name" value="SpoVT-AbrB_dom"/>
</dbReference>